<evidence type="ECO:0000256" key="2">
    <source>
        <dbReference type="ARBA" id="ARBA00022679"/>
    </source>
</evidence>
<dbReference type="PANTHER" id="PTHR23117:SF13">
    <property type="entry name" value="GUANYLATE KINASE"/>
    <property type="match status" value="1"/>
</dbReference>
<comment type="caution">
    <text evidence="6">The sequence shown here is derived from an EMBL/GenBank/DDBJ whole genome shotgun (WGS) entry which is preliminary data.</text>
</comment>
<evidence type="ECO:0000313" key="7">
    <source>
        <dbReference type="Proteomes" id="UP001162164"/>
    </source>
</evidence>
<protein>
    <recommendedName>
        <fullName evidence="5">Guanylate kinase-like domain-containing protein</fullName>
    </recommendedName>
</protein>
<dbReference type="Pfam" id="PF00625">
    <property type="entry name" value="Guanylate_kin"/>
    <property type="match status" value="1"/>
</dbReference>
<keyword evidence="3" id="KW-0418">Kinase</keyword>
<accession>A0ABQ9JWP6</accession>
<evidence type="ECO:0000313" key="6">
    <source>
        <dbReference type="EMBL" id="KAJ8982735.1"/>
    </source>
</evidence>
<dbReference type="SMART" id="SM00072">
    <property type="entry name" value="GuKc"/>
    <property type="match status" value="1"/>
</dbReference>
<gene>
    <name evidence="6" type="ORF">NQ317_014033</name>
</gene>
<evidence type="ECO:0000259" key="5">
    <source>
        <dbReference type="PROSITE" id="PS50052"/>
    </source>
</evidence>
<dbReference type="Proteomes" id="UP001162164">
    <property type="component" value="Unassembled WGS sequence"/>
</dbReference>
<dbReference type="EMBL" id="JAPWTJ010000109">
    <property type="protein sequence ID" value="KAJ8982735.1"/>
    <property type="molecule type" value="Genomic_DNA"/>
</dbReference>
<dbReference type="InterPro" id="IPR027417">
    <property type="entry name" value="P-loop_NTPase"/>
</dbReference>
<evidence type="ECO:0000256" key="4">
    <source>
        <dbReference type="SAM" id="MobiDB-lite"/>
    </source>
</evidence>
<dbReference type="PROSITE" id="PS00856">
    <property type="entry name" value="GUANYLATE_KINASE_1"/>
    <property type="match status" value="1"/>
</dbReference>
<feature type="domain" description="Guanylate kinase-like" evidence="5">
    <location>
        <begin position="24"/>
        <end position="159"/>
    </location>
</feature>
<dbReference type="Gene3D" id="3.40.50.300">
    <property type="entry name" value="P-loop containing nucleotide triphosphate hydrolases"/>
    <property type="match status" value="1"/>
</dbReference>
<evidence type="ECO:0000256" key="3">
    <source>
        <dbReference type="ARBA" id="ARBA00022777"/>
    </source>
</evidence>
<dbReference type="SUPFAM" id="SSF52540">
    <property type="entry name" value="P-loop containing nucleoside triphosphate hydrolases"/>
    <property type="match status" value="1"/>
</dbReference>
<dbReference type="InterPro" id="IPR008145">
    <property type="entry name" value="GK/Ca_channel_bsu"/>
</dbReference>
<sequence>MADSNNLRPLLICGPSGSDFPLASTRQPRPGEVHGEHYHFTDEETMKKGIENGEFIEHAVFSGNYYGTSRAAINEISNQGSKTGKNTDLYPWSVFIKPPSLEALKQRLIDRKTETNQSLNRRLSRADDEIKYGTSGNFDLVIVNDDIDTAYDELKKFVVDNKTHTHWTIPQLRVKPPRMHEKRSRKNTYRPNCEHLQQRRIPEKGTKNHQERLTPNGYSKKFNKILAEGRNTRTRDSAEQLKTTIYLSKVSPRK</sequence>
<keyword evidence="7" id="KW-1185">Reference proteome</keyword>
<feature type="region of interest" description="Disordered" evidence="4">
    <location>
        <begin position="201"/>
        <end position="220"/>
    </location>
</feature>
<name>A0ABQ9JWP6_9CUCU</name>
<proteinExistence type="inferred from homology"/>
<organism evidence="6 7">
    <name type="scientific">Molorchus minor</name>
    <dbReference type="NCBI Taxonomy" id="1323400"/>
    <lineage>
        <taxon>Eukaryota</taxon>
        <taxon>Metazoa</taxon>
        <taxon>Ecdysozoa</taxon>
        <taxon>Arthropoda</taxon>
        <taxon>Hexapoda</taxon>
        <taxon>Insecta</taxon>
        <taxon>Pterygota</taxon>
        <taxon>Neoptera</taxon>
        <taxon>Endopterygota</taxon>
        <taxon>Coleoptera</taxon>
        <taxon>Polyphaga</taxon>
        <taxon>Cucujiformia</taxon>
        <taxon>Chrysomeloidea</taxon>
        <taxon>Cerambycidae</taxon>
        <taxon>Lamiinae</taxon>
        <taxon>Monochamini</taxon>
        <taxon>Molorchus</taxon>
    </lineage>
</organism>
<dbReference type="InterPro" id="IPR020590">
    <property type="entry name" value="Guanylate_kinase_CS"/>
</dbReference>
<comment type="similarity">
    <text evidence="1">Belongs to the guanylate kinase family.</text>
</comment>
<dbReference type="CDD" id="cd00071">
    <property type="entry name" value="GMPK"/>
    <property type="match status" value="1"/>
</dbReference>
<keyword evidence="2" id="KW-0808">Transferase</keyword>
<feature type="compositionally biased region" description="Basic and acidic residues" evidence="4">
    <location>
        <begin position="201"/>
        <end position="212"/>
    </location>
</feature>
<dbReference type="InterPro" id="IPR008144">
    <property type="entry name" value="Guanylate_kin-like_dom"/>
</dbReference>
<dbReference type="PROSITE" id="PS50052">
    <property type="entry name" value="GUANYLATE_KINASE_2"/>
    <property type="match status" value="1"/>
</dbReference>
<reference evidence="6" key="1">
    <citation type="journal article" date="2023" name="Insect Mol. Biol.">
        <title>Genome sequencing provides insights into the evolution of gene families encoding plant cell wall-degrading enzymes in longhorned beetles.</title>
        <authorList>
            <person name="Shin N.R."/>
            <person name="Okamura Y."/>
            <person name="Kirsch R."/>
            <person name="Pauchet Y."/>
        </authorList>
    </citation>
    <scope>NUCLEOTIDE SEQUENCE</scope>
    <source>
        <strain evidence="6">MMC_N1</strain>
    </source>
</reference>
<evidence type="ECO:0000256" key="1">
    <source>
        <dbReference type="ARBA" id="ARBA00005790"/>
    </source>
</evidence>
<dbReference type="PANTHER" id="PTHR23117">
    <property type="entry name" value="GUANYLATE KINASE-RELATED"/>
    <property type="match status" value="1"/>
</dbReference>